<comment type="subunit">
    <text evidence="4">Binds to mitochondrial small subunit 15S rRNA.</text>
</comment>
<dbReference type="EMBL" id="MU853409">
    <property type="protein sequence ID" value="KAK4134218.1"/>
    <property type="molecule type" value="Genomic_DNA"/>
</dbReference>
<protein>
    <submittedName>
        <fullName evidence="6">TPR-like protein</fullName>
    </submittedName>
</protein>
<evidence type="ECO:0000313" key="6">
    <source>
        <dbReference type="EMBL" id="KAK4134218.1"/>
    </source>
</evidence>
<feature type="region of interest" description="Disordered" evidence="5">
    <location>
        <begin position="121"/>
        <end position="176"/>
    </location>
</feature>
<dbReference type="PANTHER" id="PTHR47447">
    <property type="entry name" value="OS03G0856100 PROTEIN"/>
    <property type="match status" value="1"/>
</dbReference>
<keyword evidence="7" id="KW-1185">Reference proteome</keyword>
<accession>A0AAN6UJU8</accession>
<sequence length="1250" mass="141653">MLERTATTIEPCSLQRVLPVTRTCLQSRRQLHTAFWQHGAAELELLDVCQAIMRLPPSDRTTPATLADSNMRPDTMRASGVLLDFLYPRGTAALLRRLYPMHLLRLGPSPGYRRPVARLFTSAPPRRRHGDSDPPAKANPFAVARDIQEDDVEEDHDHERDADSPEEPAEEEDVFSDPDALRKLLHSDRAGAYDQVYQLYTNLEPSLKDDFTTHVLLAISASTRPIEAWRVNELFELHKVDEWTEQLVRAAVKAQLTLHNSSEALSIFRTAMEQRGFGRSLDYLLASGLELASWDMVLEAWGLYSALKGDEEPAFEPPFLPVADSVADAAMVHDADFMAEPAPIQDAKSATGADAVPDPQPVAESPAAQDADHVADDLFADQSLGPTATYPTLAAMPNFQAQMTELYQSLENDPDTMPQRTALADSLLVHLAKHSLGLFQPSDAVFILDRAKDPRAYERYILMSAEQERKRLASDLYRKYRALPDVRVAESVLRVMINIFFPHNVRGMEQLLEDWYRHHGGLDERAYHKFMAFHGTRGDVHSIMRLAKEYATQHNTAVDADPKFTTNLMHAHAVRGDPEAARQVMEEAAEKTGTPPDVAQWNILLNAHTKAGDYKGSINLFFQIYEEHEPDKSTFGAIMAMASWRGDLQFNLQLFQMARTRGIEPNVAMMRTVVESYCQNDRYAEAEALCTRLTKQREMKGSYTYLWNSLLKHNARRRDLSTVNRLLETMSSEGIAYNQETYSQLLLALLYCRQSHHAMHLLRVAHREGVFEPTPDHFLLLMAAFLHSGEPHMALKTNELMSSMNYPKSAKRMTKVIDALGRWQQLPSSKRRNVDSEYFLKHIMREFYKAMEREDEGGPDDIRSVIGLYSKVLFILTQMREHATVQQIIALYNTRYPARGTPETLPLKLLHNIMLADFHEKKYDRVKEVWSLVLGRATVRYKTAAALLNKEAPEEGSVVYAQRFRLCDPLKTMQRVFLDEQDAKGLVELVATVQSRGFDLDSKNWNYHVQALARLKKWRDAFSVCERVLMPQWTGWYMVRAREAVKNRVPLELRRVGTNPHRPRPIAHTLLLLAKEYMDLEQMMLWSHEASREFQFVTKNCPKTVKAVTSMMRSGSDLEAEIFGEERRPRRAKQAARGRPGKKSRDKRNVPHQDVWTDGGLLNVVDKAPKAKGELSAADILAGIKGEERGRKTRDKRNVPYHDVWTDGGLLNVVDKAPKAKGELSAADILAGIKGEDQGNGGPRGKGKGV</sequence>
<dbReference type="Proteomes" id="UP001304895">
    <property type="component" value="Unassembled WGS sequence"/>
</dbReference>
<comment type="similarity">
    <text evidence="1">Belongs to the CCM1 family.</text>
</comment>
<comment type="function">
    <text evidence="3">Regulates mitochondrial small subunit maturation by controlling 15S rRNA 5'-end processing. Localizes to the 5' precursor of the 15S rRNA in a position that is subsequently occupied by mS47 in the mature yeast mtSSU. Uses structure and sequence-specific RNA recognition, binding to a single-stranded region of the precursor and specifically recognizing bases -6 to -1. The exchange of Ccm1 for mS47 is coupled to the irreversible removal of precursor rRNA that is accompanied by conformational changes of the mitoribosomal proteins uS5m and mS26. These conformational changes signal completion of 5'-end rRNA processing through protection of the mature 5'-end of the 15S rRNA and stabilization of mS47. The removal of the 5' precursor together with the dissociation of Ccm1 may be catalyzed by the 5'-3' exoribonuclease Pet127. Involved in the specific removal of group I introns in mitochondrial encoded transcripts.</text>
</comment>
<feature type="compositionally biased region" description="Basic residues" evidence="5">
    <location>
        <begin position="1129"/>
        <end position="1146"/>
    </location>
</feature>
<reference evidence="6" key="2">
    <citation type="submission" date="2023-05" db="EMBL/GenBank/DDBJ databases">
        <authorList>
            <consortium name="Lawrence Berkeley National Laboratory"/>
            <person name="Steindorff A."/>
            <person name="Hensen N."/>
            <person name="Bonometti L."/>
            <person name="Westerberg I."/>
            <person name="Brannstrom I.O."/>
            <person name="Guillou S."/>
            <person name="Cros-Aarteil S."/>
            <person name="Calhoun S."/>
            <person name="Haridas S."/>
            <person name="Kuo A."/>
            <person name="Mondo S."/>
            <person name="Pangilinan J."/>
            <person name="Riley R."/>
            <person name="Labutti K."/>
            <person name="Andreopoulos B."/>
            <person name="Lipzen A."/>
            <person name="Chen C."/>
            <person name="Yanf M."/>
            <person name="Daum C."/>
            <person name="Ng V."/>
            <person name="Clum A."/>
            <person name="Ohm R."/>
            <person name="Martin F."/>
            <person name="Silar P."/>
            <person name="Natvig D."/>
            <person name="Lalanne C."/>
            <person name="Gautier V."/>
            <person name="Ament-Velasquez S.L."/>
            <person name="Kruys A."/>
            <person name="Hutchinson M.I."/>
            <person name="Powell A.J."/>
            <person name="Barry K."/>
            <person name="Miller A.N."/>
            <person name="Grigoriev I.V."/>
            <person name="Debuchy R."/>
            <person name="Gladieux P."/>
            <person name="Thoren M.H."/>
            <person name="Johannesson H."/>
        </authorList>
    </citation>
    <scope>NUCLEOTIDE SEQUENCE</scope>
    <source>
        <strain evidence="6">CBS 123565</strain>
    </source>
</reference>
<evidence type="ECO:0000256" key="4">
    <source>
        <dbReference type="ARBA" id="ARBA00044511"/>
    </source>
</evidence>
<comment type="caution">
    <text evidence="6">The sequence shown here is derived from an EMBL/GenBank/DDBJ whole genome shotgun (WGS) entry which is preliminary data.</text>
</comment>
<feature type="region of interest" description="Disordered" evidence="5">
    <location>
        <begin position="346"/>
        <end position="370"/>
    </location>
</feature>
<evidence type="ECO:0000256" key="5">
    <source>
        <dbReference type="SAM" id="MobiDB-lite"/>
    </source>
</evidence>
<dbReference type="PANTHER" id="PTHR47447:SF17">
    <property type="entry name" value="OS12G0638900 PROTEIN"/>
    <property type="match status" value="1"/>
</dbReference>
<reference evidence="6" key="1">
    <citation type="journal article" date="2023" name="Mol. Phylogenet. Evol.">
        <title>Genome-scale phylogeny and comparative genomics of the fungal order Sordariales.</title>
        <authorList>
            <person name="Hensen N."/>
            <person name="Bonometti L."/>
            <person name="Westerberg I."/>
            <person name="Brannstrom I.O."/>
            <person name="Guillou S."/>
            <person name="Cros-Aarteil S."/>
            <person name="Calhoun S."/>
            <person name="Haridas S."/>
            <person name="Kuo A."/>
            <person name="Mondo S."/>
            <person name="Pangilinan J."/>
            <person name="Riley R."/>
            <person name="LaButti K."/>
            <person name="Andreopoulos B."/>
            <person name="Lipzen A."/>
            <person name="Chen C."/>
            <person name="Yan M."/>
            <person name="Daum C."/>
            <person name="Ng V."/>
            <person name="Clum A."/>
            <person name="Steindorff A."/>
            <person name="Ohm R.A."/>
            <person name="Martin F."/>
            <person name="Silar P."/>
            <person name="Natvig D.O."/>
            <person name="Lalanne C."/>
            <person name="Gautier V."/>
            <person name="Ament-Velasquez S.L."/>
            <person name="Kruys A."/>
            <person name="Hutchinson M.I."/>
            <person name="Powell A.J."/>
            <person name="Barry K."/>
            <person name="Miller A.N."/>
            <person name="Grigoriev I.V."/>
            <person name="Debuchy R."/>
            <person name="Gladieux P."/>
            <person name="Hiltunen Thoren M."/>
            <person name="Johannesson H."/>
        </authorList>
    </citation>
    <scope>NUCLEOTIDE SEQUENCE</scope>
    <source>
        <strain evidence="6">CBS 123565</strain>
    </source>
</reference>
<gene>
    <name evidence="6" type="ORF">BT67DRAFT_403171</name>
</gene>
<evidence type="ECO:0000256" key="1">
    <source>
        <dbReference type="ARBA" id="ARBA00006192"/>
    </source>
</evidence>
<evidence type="ECO:0000256" key="3">
    <source>
        <dbReference type="ARBA" id="ARBA00044493"/>
    </source>
</evidence>
<evidence type="ECO:0000256" key="2">
    <source>
        <dbReference type="ARBA" id="ARBA00022737"/>
    </source>
</evidence>
<dbReference type="InterPro" id="IPR011990">
    <property type="entry name" value="TPR-like_helical_dom_sf"/>
</dbReference>
<keyword evidence="2" id="KW-0677">Repeat</keyword>
<evidence type="ECO:0000313" key="7">
    <source>
        <dbReference type="Proteomes" id="UP001304895"/>
    </source>
</evidence>
<dbReference type="Gene3D" id="1.25.40.10">
    <property type="entry name" value="Tetratricopeptide repeat domain"/>
    <property type="match status" value="2"/>
</dbReference>
<dbReference type="Pfam" id="PF01535">
    <property type="entry name" value="PPR"/>
    <property type="match status" value="1"/>
</dbReference>
<dbReference type="AlphaFoldDB" id="A0AAN6UJU8"/>
<name>A0AAN6UJU8_9PEZI</name>
<organism evidence="6 7">
    <name type="scientific">Trichocladium antarcticum</name>
    <dbReference type="NCBI Taxonomy" id="1450529"/>
    <lineage>
        <taxon>Eukaryota</taxon>
        <taxon>Fungi</taxon>
        <taxon>Dikarya</taxon>
        <taxon>Ascomycota</taxon>
        <taxon>Pezizomycotina</taxon>
        <taxon>Sordariomycetes</taxon>
        <taxon>Sordariomycetidae</taxon>
        <taxon>Sordariales</taxon>
        <taxon>Chaetomiaceae</taxon>
        <taxon>Trichocladium</taxon>
    </lineage>
</organism>
<dbReference type="InterPro" id="IPR002885">
    <property type="entry name" value="PPR_rpt"/>
</dbReference>
<feature type="region of interest" description="Disordered" evidence="5">
    <location>
        <begin position="1119"/>
        <end position="1154"/>
    </location>
</feature>
<proteinExistence type="inferred from homology"/>
<feature type="compositionally biased region" description="Acidic residues" evidence="5">
    <location>
        <begin position="164"/>
        <end position="176"/>
    </location>
</feature>